<keyword evidence="5" id="KW-1185">Reference proteome</keyword>
<dbReference type="PROSITE" id="PS00061">
    <property type="entry name" value="ADH_SHORT"/>
    <property type="match status" value="1"/>
</dbReference>
<dbReference type="InterPro" id="IPR002347">
    <property type="entry name" value="SDR_fam"/>
</dbReference>
<dbReference type="PRINTS" id="PR00080">
    <property type="entry name" value="SDRFAMILY"/>
</dbReference>
<dbReference type="Proteomes" id="UP001499988">
    <property type="component" value="Unassembled WGS sequence"/>
</dbReference>
<evidence type="ECO:0000256" key="1">
    <source>
        <dbReference type="ARBA" id="ARBA00006484"/>
    </source>
</evidence>
<dbReference type="PRINTS" id="PR00081">
    <property type="entry name" value="GDHRDH"/>
</dbReference>
<comment type="similarity">
    <text evidence="1 3">Belongs to the short-chain dehydrogenases/reductases (SDR) family.</text>
</comment>
<dbReference type="SUPFAM" id="SSF51735">
    <property type="entry name" value="NAD(P)-binding Rossmann-fold domains"/>
    <property type="match status" value="1"/>
</dbReference>
<dbReference type="PANTHER" id="PTHR24320:SF148">
    <property type="entry name" value="NAD(P)-BINDING ROSSMANN-FOLD SUPERFAMILY PROTEIN"/>
    <property type="match status" value="1"/>
</dbReference>
<dbReference type="InterPro" id="IPR020904">
    <property type="entry name" value="Sc_DH/Rdtase_CS"/>
</dbReference>
<dbReference type="EMBL" id="BAABJZ010000069">
    <property type="protein sequence ID" value="GAA4887029.1"/>
    <property type="molecule type" value="Genomic_DNA"/>
</dbReference>
<gene>
    <name evidence="4" type="ORF">GCM10023333_20580</name>
</gene>
<dbReference type="RefSeq" id="WP_345335295.1">
    <property type="nucleotide sequence ID" value="NZ_BAABJZ010000069.1"/>
</dbReference>
<evidence type="ECO:0000313" key="4">
    <source>
        <dbReference type="EMBL" id="GAA4887029.1"/>
    </source>
</evidence>
<name>A0ABP9EU72_9GAMM</name>
<organism evidence="4 5">
    <name type="scientific">Ferrimonas pelagia</name>
    <dbReference type="NCBI Taxonomy" id="1177826"/>
    <lineage>
        <taxon>Bacteria</taxon>
        <taxon>Pseudomonadati</taxon>
        <taxon>Pseudomonadota</taxon>
        <taxon>Gammaproteobacteria</taxon>
        <taxon>Alteromonadales</taxon>
        <taxon>Ferrimonadaceae</taxon>
        <taxon>Ferrimonas</taxon>
    </lineage>
</organism>
<dbReference type="PANTHER" id="PTHR24320">
    <property type="entry name" value="RETINOL DEHYDROGENASE"/>
    <property type="match status" value="1"/>
</dbReference>
<comment type="caution">
    <text evidence="4">The sequence shown here is derived from an EMBL/GenBank/DDBJ whole genome shotgun (WGS) entry which is preliminary data.</text>
</comment>
<protein>
    <submittedName>
        <fullName evidence="4">SDR family NAD(P)-dependent oxidoreductase</fullName>
    </submittedName>
</protein>
<dbReference type="InterPro" id="IPR036291">
    <property type="entry name" value="NAD(P)-bd_dom_sf"/>
</dbReference>
<evidence type="ECO:0000313" key="5">
    <source>
        <dbReference type="Proteomes" id="UP001499988"/>
    </source>
</evidence>
<proteinExistence type="inferred from homology"/>
<evidence type="ECO:0000256" key="3">
    <source>
        <dbReference type="RuleBase" id="RU000363"/>
    </source>
</evidence>
<evidence type="ECO:0000256" key="2">
    <source>
        <dbReference type="ARBA" id="ARBA00023002"/>
    </source>
</evidence>
<accession>A0ABP9EU72</accession>
<sequence>MQVNGDPTPKTILLTGATDGIGLVTARQLVGAGHKLLLHGRNPEKLARVASELNGLAGAQPVECYEADLSQMTAVEALAKVVSQRHAHLNVVINNAGVFSTPHTTTAEGLDVRFAVNALAPYLLTLRLMPLLGECSRVVNLSSAAQAPVELEALKGNKALSASAAYAQSKLAMTMWTRSVALGVGDSGPILVAVNPASMLGSKMVKDAYGVAGGDLSIGADILCRAALSEEFENASGKYFDNDSGQFRPPHPDGLNDAKCLALIDTLDAMLAQLT</sequence>
<reference evidence="5" key="1">
    <citation type="journal article" date="2019" name="Int. J. Syst. Evol. Microbiol.">
        <title>The Global Catalogue of Microorganisms (GCM) 10K type strain sequencing project: providing services to taxonomists for standard genome sequencing and annotation.</title>
        <authorList>
            <consortium name="The Broad Institute Genomics Platform"/>
            <consortium name="The Broad Institute Genome Sequencing Center for Infectious Disease"/>
            <person name="Wu L."/>
            <person name="Ma J."/>
        </authorList>
    </citation>
    <scope>NUCLEOTIDE SEQUENCE [LARGE SCALE GENOMIC DNA]</scope>
    <source>
        <strain evidence="5">JCM 18401</strain>
    </source>
</reference>
<keyword evidence="2" id="KW-0560">Oxidoreductase</keyword>
<dbReference type="Gene3D" id="3.40.50.720">
    <property type="entry name" value="NAD(P)-binding Rossmann-like Domain"/>
    <property type="match status" value="1"/>
</dbReference>
<dbReference type="Pfam" id="PF00106">
    <property type="entry name" value="adh_short"/>
    <property type="match status" value="1"/>
</dbReference>